<evidence type="ECO:0000256" key="3">
    <source>
        <dbReference type="ARBA" id="ARBA00022729"/>
    </source>
</evidence>
<dbReference type="InterPro" id="IPR011990">
    <property type="entry name" value="TPR-like_helical_dom_sf"/>
</dbReference>
<evidence type="ECO:0000256" key="5">
    <source>
        <dbReference type="ARBA" id="ARBA00023237"/>
    </source>
</evidence>
<comment type="similarity">
    <text evidence="2">Belongs to the SusD family.</text>
</comment>
<dbReference type="PROSITE" id="PS51257">
    <property type="entry name" value="PROKAR_LIPOPROTEIN"/>
    <property type="match status" value="1"/>
</dbReference>
<dbReference type="SUPFAM" id="SSF48452">
    <property type="entry name" value="TPR-like"/>
    <property type="match status" value="1"/>
</dbReference>
<comment type="subcellular location">
    <subcellularLocation>
        <location evidence="1">Cell outer membrane</location>
    </subcellularLocation>
</comment>
<evidence type="ECO:0000256" key="1">
    <source>
        <dbReference type="ARBA" id="ARBA00004442"/>
    </source>
</evidence>
<name>A0A0A2LST1_9FLAO</name>
<evidence type="ECO:0000259" key="7">
    <source>
        <dbReference type="Pfam" id="PF07980"/>
    </source>
</evidence>
<dbReference type="Gene3D" id="1.25.40.390">
    <property type="match status" value="1"/>
</dbReference>
<feature type="domain" description="SusD-like N-terminal" evidence="8">
    <location>
        <begin position="41"/>
        <end position="229"/>
    </location>
</feature>
<dbReference type="CDD" id="cd08977">
    <property type="entry name" value="SusD"/>
    <property type="match status" value="1"/>
</dbReference>
<dbReference type="Proteomes" id="UP000030129">
    <property type="component" value="Unassembled WGS sequence"/>
</dbReference>
<comment type="caution">
    <text evidence="9">The sequence shown here is derived from an EMBL/GenBank/DDBJ whole genome shotgun (WGS) entry which is preliminary data.</text>
</comment>
<proteinExistence type="inferred from homology"/>
<keyword evidence="5" id="KW-0998">Cell outer membrane</keyword>
<evidence type="ECO:0000313" key="9">
    <source>
        <dbReference type="EMBL" id="KGO79205.1"/>
    </source>
</evidence>
<evidence type="ECO:0000256" key="4">
    <source>
        <dbReference type="ARBA" id="ARBA00023136"/>
    </source>
</evidence>
<feature type="domain" description="RagB/SusD" evidence="7">
    <location>
        <begin position="276"/>
        <end position="526"/>
    </location>
</feature>
<evidence type="ECO:0000256" key="2">
    <source>
        <dbReference type="ARBA" id="ARBA00006275"/>
    </source>
</evidence>
<dbReference type="eggNOG" id="COG0561">
    <property type="taxonomic scope" value="Bacteria"/>
</dbReference>
<dbReference type="Pfam" id="PF14322">
    <property type="entry name" value="SusD-like_3"/>
    <property type="match status" value="1"/>
</dbReference>
<sequence>MKMKRFFNLYKICSLALALTMLASCAEEFTNRPPEDTISLDSYYSTNEQVTSATNGMYARTWFQFHNKFFFAVAEVGSGNMYTGSSDVNAMRTFSLNGSDPELVNGWSSLWANIAQANLIINFLPDRVGPGVSPEVLQNTIGEAYFMRATAYFYLVRLWGDVPIIENNLDFASNPVINKNRIEDVYTLIEMDYQAAIENLYDKTRSSNYTANARVSKGSAKAMLAKVYLYQQRYSDARQMAEEVINSGEFKLLGGESLPDKSFGDLFTYPNNNNEESIFAIQWVTDGNYGSASNCNTQFGISTAAITTSNASYGGVFGPSQDAIFNIYTEPGDVRRKETIMMPGDEYPNIKVRINSGTEEQTGFIVPDADQIGGQGAGAAIKKYCIGIVNGDVTGPIDAWNMMENNTYLMRYADLLLIHAEAILGGAGSTSDASALSSYNAVRNRAGLPSVSSFTFDELFLERRRELCFEGDFWFDLGRIPRAQAIAIMAAQNRGNKDLEEHFTPDESDFYLDYPDNEVAKNPLLLEDPVPYSFD</sequence>
<keyword evidence="3 6" id="KW-0732">Signal</keyword>
<dbReference type="EMBL" id="JRLV01000019">
    <property type="protein sequence ID" value="KGO79205.1"/>
    <property type="molecule type" value="Genomic_DNA"/>
</dbReference>
<dbReference type="InterPro" id="IPR033985">
    <property type="entry name" value="SusD-like_N"/>
</dbReference>
<dbReference type="InterPro" id="IPR012944">
    <property type="entry name" value="SusD_RagB_dom"/>
</dbReference>
<dbReference type="GO" id="GO:0009279">
    <property type="term" value="C:cell outer membrane"/>
    <property type="evidence" value="ECO:0007669"/>
    <property type="project" value="UniProtKB-SubCell"/>
</dbReference>
<keyword evidence="4" id="KW-0472">Membrane</keyword>
<protein>
    <submittedName>
        <fullName evidence="9">Carbohydrate-binding protein SusD</fullName>
    </submittedName>
</protein>
<evidence type="ECO:0000256" key="6">
    <source>
        <dbReference type="SAM" id="SignalP"/>
    </source>
</evidence>
<dbReference type="AlphaFoldDB" id="A0A0A2LST1"/>
<reference evidence="9 10" key="1">
    <citation type="submission" date="2013-09" db="EMBL/GenBank/DDBJ databases">
        <authorList>
            <person name="Zeng Z."/>
            <person name="Chen C."/>
        </authorList>
    </citation>
    <scope>NUCLEOTIDE SEQUENCE [LARGE SCALE GENOMIC DNA]</scope>
    <source>
        <strain evidence="9 10">F44-8</strain>
    </source>
</reference>
<feature type="signal peptide" evidence="6">
    <location>
        <begin position="1"/>
        <end position="26"/>
    </location>
</feature>
<evidence type="ECO:0000259" key="8">
    <source>
        <dbReference type="Pfam" id="PF14322"/>
    </source>
</evidence>
<dbReference type="Pfam" id="PF07980">
    <property type="entry name" value="SusD_RagB"/>
    <property type="match status" value="1"/>
</dbReference>
<accession>A0A0A2LST1</accession>
<evidence type="ECO:0000313" key="10">
    <source>
        <dbReference type="Proteomes" id="UP000030129"/>
    </source>
</evidence>
<gene>
    <name evidence="9" type="ORF">Q763_14265</name>
</gene>
<feature type="chain" id="PRO_5001991446" evidence="6">
    <location>
        <begin position="27"/>
        <end position="535"/>
    </location>
</feature>
<keyword evidence="10" id="KW-1185">Reference proteome</keyword>
<organism evidence="9 10">
    <name type="scientific">Flavobacterium beibuense F44-8</name>
    <dbReference type="NCBI Taxonomy" id="1406840"/>
    <lineage>
        <taxon>Bacteria</taxon>
        <taxon>Pseudomonadati</taxon>
        <taxon>Bacteroidota</taxon>
        <taxon>Flavobacteriia</taxon>
        <taxon>Flavobacteriales</taxon>
        <taxon>Flavobacteriaceae</taxon>
        <taxon>Flavobacterium</taxon>
    </lineage>
</organism>
<dbReference type="STRING" id="1406840.Q763_14265"/>